<feature type="region of interest" description="Disordered" evidence="3">
    <location>
        <begin position="69"/>
        <end position="89"/>
    </location>
</feature>
<dbReference type="InterPro" id="IPR006442">
    <property type="entry name" value="Antitoxin_Phd/YefM"/>
</dbReference>
<sequence>MTVCIPIKELKNTAAFARTVEEASEPVIVTRNGYETFAVMTVEKLDALKQEAARVRLYRDIDEAEDDFASGRVVDGHESQRAARERYGL</sequence>
<evidence type="ECO:0000313" key="4">
    <source>
        <dbReference type="EMBL" id="MDJ1650215.1"/>
    </source>
</evidence>
<comment type="similarity">
    <text evidence="1 2">Belongs to the phD/YefM antitoxin family.</text>
</comment>
<comment type="function">
    <text evidence="2">Antitoxin component of a type II toxin-antitoxin (TA) system.</text>
</comment>
<feature type="compositionally biased region" description="Basic and acidic residues" evidence="3">
    <location>
        <begin position="74"/>
        <end position="89"/>
    </location>
</feature>
<evidence type="ECO:0000256" key="1">
    <source>
        <dbReference type="ARBA" id="ARBA00009981"/>
    </source>
</evidence>
<comment type="caution">
    <text evidence="4">The sequence shown here is derived from an EMBL/GenBank/DDBJ whole genome shotgun (WGS) entry which is preliminary data.</text>
</comment>
<protein>
    <recommendedName>
        <fullName evidence="2">Antitoxin</fullName>
    </recommendedName>
</protein>
<organism evidence="4 5">
    <name type="scientific">Gordonibacter faecis</name>
    <dbReference type="NCBI Taxonomy" id="3047475"/>
    <lineage>
        <taxon>Bacteria</taxon>
        <taxon>Bacillati</taxon>
        <taxon>Actinomycetota</taxon>
        <taxon>Coriobacteriia</taxon>
        <taxon>Eggerthellales</taxon>
        <taxon>Eggerthellaceae</taxon>
        <taxon>Gordonibacter</taxon>
    </lineage>
</organism>
<proteinExistence type="inferred from homology"/>
<dbReference type="EMBL" id="JASJEU010000012">
    <property type="protein sequence ID" value="MDJ1650215.1"/>
    <property type="molecule type" value="Genomic_DNA"/>
</dbReference>
<dbReference type="SUPFAM" id="SSF143120">
    <property type="entry name" value="YefM-like"/>
    <property type="match status" value="1"/>
</dbReference>
<dbReference type="RefSeq" id="WP_283831567.1">
    <property type="nucleotide sequence ID" value="NZ_JASJEU010000012.1"/>
</dbReference>
<evidence type="ECO:0000313" key="5">
    <source>
        <dbReference type="Proteomes" id="UP001232750"/>
    </source>
</evidence>
<gene>
    <name evidence="4" type="ORF">QNJ86_05345</name>
</gene>
<evidence type="ECO:0000256" key="2">
    <source>
        <dbReference type="RuleBase" id="RU362080"/>
    </source>
</evidence>
<reference evidence="4 5" key="1">
    <citation type="submission" date="2023-05" db="EMBL/GenBank/DDBJ databases">
        <title>Gordonibacter KGMB12511T sp. nov., isolated from faeces of healthy Korean.</title>
        <authorList>
            <person name="Kim H.S."/>
            <person name="Kim J.-S."/>
            <person name="Suh M.K."/>
            <person name="Eom M.K."/>
            <person name="Do H.E."/>
            <person name="Lee J.-S."/>
        </authorList>
    </citation>
    <scope>NUCLEOTIDE SEQUENCE [LARGE SCALE GENOMIC DNA]</scope>
    <source>
        <strain evidence="4 5">KGMB12511</strain>
    </source>
</reference>
<accession>A0ABT7DL08</accession>
<keyword evidence="5" id="KW-1185">Reference proteome</keyword>
<dbReference type="Pfam" id="PF02604">
    <property type="entry name" value="PhdYeFM_antitox"/>
    <property type="match status" value="1"/>
</dbReference>
<name>A0ABT7DL08_9ACTN</name>
<dbReference type="Proteomes" id="UP001232750">
    <property type="component" value="Unassembled WGS sequence"/>
</dbReference>
<dbReference type="NCBIfam" id="TIGR01552">
    <property type="entry name" value="phd_fam"/>
    <property type="match status" value="1"/>
</dbReference>
<dbReference type="InterPro" id="IPR036165">
    <property type="entry name" value="YefM-like_sf"/>
</dbReference>
<evidence type="ECO:0000256" key="3">
    <source>
        <dbReference type="SAM" id="MobiDB-lite"/>
    </source>
</evidence>